<evidence type="ECO:0000313" key="4">
    <source>
        <dbReference type="Proteomes" id="UP001280581"/>
    </source>
</evidence>
<organism evidence="3 4">
    <name type="scientific">Pseudopithomyces chartarum</name>
    <dbReference type="NCBI Taxonomy" id="1892770"/>
    <lineage>
        <taxon>Eukaryota</taxon>
        <taxon>Fungi</taxon>
        <taxon>Dikarya</taxon>
        <taxon>Ascomycota</taxon>
        <taxon>Pezizomycotina</taxon>
        <taxon>Dothideomycetes</taxon>
        <taxon>Pleosporomycetidae</taxon>
        <taxon>Pleosporales</taxon>
        <taxon>Massarineae</taxon>
        <taxon>Didymosphaeriaceae</taxon>
        <taxon>Pseudopithomyces</taxon>
    </lineage>
</organism>
<reference evidence="3 4" key="1">
    <citation type="submission" date="2021-02" db="EMBL/GenBank/DDBJ databases">
        <title>Genome assembly of Pseudopithomyces chartarum.</title>
        <authorList>
            <person name="Jauregui R."/>
            <person name="Singh J."/>
            <person name="Voisey C."/>
        </authorList>
    </citation>
    <scope>NUCLEOTIDE SEQUENCE [LARGE SCALE GENOMIC DNA]</scope>
    <source>
        <strain evidence="3 4">AGR01</strain>
    </source>
</reference>
<evidence type="ECO:0000313" key="3">
    <source>
        <dbReference type="EMBL" id="KAK3213951.1"/>
    </source>
</evidence>
<accession>A0AAN6RK29</accession>
<dbReference type="EMBL" id="WVTA01000004">
    <property type="protein sequence ID" value="KAK3213951.1"/>
    <property type="molecule type" value="Genomic_DNA"/>
</dbReference>
<gene>
    <name evidence="3" type="ORF">GRF29_28g1587943</name>
</gene>
<feature type="compositionally biased region" description="Basic and acidic residues" evidence="1">
    <location>
        <begin position="15"/>
        <end position="29"/>
    </location>
</feature>
<dbReference type="AlphaFoldDB" id="A0AAN6RK29"/>
<evidence type="ECO:0000259" key="2">
    <source>
        <dbReference type="Pfam" id="PF06985"/>
    </source>
</evidence>
<dbReference type="PANTHER" id="PTHR33112">
    <property type="entry name" value="DOMAIN PROTEIN, PUTATIVE-RELATED"/>
    <property type="match status" value="1"/>
</dbReference>
<dbReference type="Pfam" id="PF06985">
    <property type="entry name" value="HET"/>
    <property type="match status" value="1"/>
</dbReference>
<evidence type="ECO:0000256" key="1">
    <source>
        <dbReference type="SAM" id="MobiDB-lite"/>
    </source>
</evidence>
<dbReference type="Proteomes" id="UP001280581">
    <property type="component" value="Unassembled WGS sequence"/>
</dbReference>
<protein>
    <recommendedName>
        <fullName evidence="2">Heterokaryon incompatibility domain-containing protein</fullName>
    </recommendedName>
</protein>
<feature type="domain" description="Heterokaryon incompatibility" evidence="2">
    <location>
        <begin position="91"/>
        <end position="179"/>
    </location>
</feature>
<proteinExistence type="predicted"/>
<name>A0AAN6RK29_9PLEO</name>
<dbReference type="PANTHER" id="PTHR33112:SF16">
    <property type="entry name" value="HETEROKARYON INCOMPATIBILITY DOMAIN-CONTAINING PROTEIN"/>
    <property type="match status" value="1"/>
</dbReference>
<feature type="compositionally biased region" description="Polar residues" evidence="1">
    <location>
        <begin position="1"/>
        <end position="12"/>
    </location>
</feature>
<sequence length="593" mass="68384">MDPSTSNAQASTDHFPPREAQIDTEDKKMGSRSQLTQSPWYIHSRRYIQKIRGGDIAASEGKDISPHHRPFTPTTKATLSSFKLHGGLIKNARTLPKVVHQAMKVVCGLGERYLWVDRFCIVQDDPLPKLRQLSLMGDIYAKSYFTLIAAGHKDAVYGLYALAKYYWNKRIDSCKQNGTREGYTQIGWTMQEYLLSRRRVIFHNDTVNWECLCSAWNEMHVLDQSIRADEICPDEKMTTGLALRFEATPWPNMFRYSRLVSSYNRRKLTYPDDIFYAFSGILTHLSRSFPGGFISGLPQMCFDAALLWQPWAQMNRRVPLKRLSARPPSWSWAGWSGNMNSESWRSATNYMLESDDEMNAGQQCSWKTFSTVNWFYSTQLNDSPHAIKSFPEFSQPAQRKYPGLPPNWSSEESDTSSIQKQIFYHTCAPSQPFRHPIPIRDQYKAHIPPVIAYYLKGVTNHAFFKFGRPYKTTASSCPAVDLLLPDESWAGVLRLNVTSADTDDYTAMYRNNQENRVELIEISAGEVHNQPIEEKSFDEWNKEECPRHQGLYEFVNVVWIKWEGNIVYREALGRVKKDVWCEIAREKIAVTFG</sequence>
<keyword evidence="4" id="KW-1185">Reference proteome</keyword>
<comment type="caution">
    <text evidence="3">The sequence shown here is derived from an EMBL/GenBank/DDBJ whole genome shotgun (WGS) entry which is preliminary data.</text>
</comment>
<feature type="region of interest" description="Disordered" evidence="1">
    <location>
        <begin position="1"/>
        <end position="35"/>
    </location>
</feature>
<dbReference type="InterPro" id="IPR010730">
    <property type="entry name" value="HET"/>
</dbReference>